<keyword evidence="3" id="KW-0413">Isomerase</keyword>
<dbReference type="GO" id="GO:0005737">
    <property type="term" value="C:cytoplasm"/>
    <property type="evidence" value="ECO:0007669"/>
    <property type="project" value="TreeGrafter"/>
</dbReference>
<evidence type="ECO:0000259" key="2">
    <source>
        <dbReference type="Pfam" id="PF01370"/>
    </source>
</evidence>
<accession>A0A0W8FV00</accession>
<feature type="domain" description="NAD-dependent epimerase/dehydratase" evidence="2">
    <location>
        <begin position="9"/>
        <end position="231"/>
    </location>
</feature>
<keyword evidence="1" id="KW-1133">Transmembrane helix</keyword>
<dbReference type="EMBL" id="LNQE01000844">
    <property type="protein sequence ID" value="KUG24510.1"/>
    <property type="molecule type" value="Genomic_DNA"/>
</dbReference>
<dbReference type="InterPro" id="IPR036291">
    <property type="entry name" value="NAD(P)-bd_dom_sf"/>
</dbReference>
<comment type="caution">
    <text evidence="3">The sequence shown here is derived from an EMBL/GenBank/DDBJ whole genome shotgun (WGS) entry which is preliminary data.</text>
</comment>
<gene>
    <name evidence="3" type="ORF">ASZ90_005620</name>
</gene>
<dbReference type="SUPFAM" id="SSF51735">
    <property type="entry name" value="NAD(P)-binding Rossmann-fold domains"/>
    <property type="match status" value="1"/>
</dbReference>
<sequence length="337" mass="37461">MNTNQGKNVLVTGAGGFIGKVLCKRLVDEKFNVTGLAMPGEKTENLEQMGVSIVRGDLTIPETIRGICKGIDTVYHLAARVTYWGTRREFYDTIYDATKNILEEAAGKVHRFVYVSSVVATGLGPKHRKGLRENDPVYKTGIFYGDAKLDAEGLIWNYHRDGKISGTVIRPTNVIGPASVWVRDAVDNLNKPFLPLIDGGRWSASLVYVENLVAAFLLAGTKDIAAGQTYHIRDDYAVTWRQYFIDIAGLMGKKIKATTFISFPFALAWPVAGFVGALCAVLRFKTTFTRHNVGMMGRDNDIDNSKAKRELGWSTRVKYEDALQRIGLWMKKEGLMP</sequence>
<dbReference type="EC" id="5.1.3.2" evidence="3"/>
<reference evidence="3" key="1">
    <citation type="journal article" date="2015" name="Proc. Natl. Acad. Sci. U.S.A.">
        <title>Networks of energetic and metabolic interactions define dynamics in microbial communities.</title>
        <authorList>
            <person name="Embree M."/>
            <person name="Liu J.K."/>
            <person name="Al-Bassam M.M."/>
            <person name="Zengler K."/>
        </authorList>
    </citation>
    <scope>NUCLEOTIDE SEQUENCE</scope>
</reference>
<dbReference type="GO" id="GO:0003978">
    <property type="term" value="F:UDP-glucose 4-epimerase activity"/>
    <property type="evidence" value="ECO:0007669"/>
    <property type="project" value="UniProtKB-EC"/>
</dbReference>
<keyword evidence="1" id="KW-0812">Transmembrane</keyword>
<feature type="transmembrane region" description="Helical" evidence="1">
    <location>
        <begin position="260"/>
        <end position="282"/>
    </location>
</feature>
<proteinExistence type="predicted"/>
<dbReference type="PANTHER" id="PTHR48079:SF6">
    <property type="entry name" value="NAD(P)-BINDING DOMAIN-CONTAINING PROTEIN-RELATED"/>
    <property type="match status" value="1"/>
</dbReference>
<evidence type="ECO:0000313" key="3">
    <source>
        <dbReference type="EMBL" id="KUG24510.1"/>
    </source>
</evidence>
<name>A0A0W8FV00_9ZZZZ</name>
<dbReference type="AlphaFoldDB" id="A0A0W8FV00"/>
<dbReference type="Pfam" id="PF01370">
    <property type="entry name" value="Epimerase"/>
    <property type="match status" value="1"/>
</dbReference>
<protein>
    <submittedName>
        <fullName evidence="3">Udp-glucose 4-epimerase</fullName>
        <ecNumber evidence="3">5.1.3.2</ecNumber>
    </submittedName>
</protein>
<evidence type="ECO:0000256" key="1">
    <source>
        <dbReference type="SAM" id="Phobius"/>
    </source>
</evidence>
<dbReference type="PANTHER" id="PTHR48079">
    <property type="entry name" value="PROTEIN YEEZ"/>
    <property type="match status" value="1"/>
</dbReference>
<dbReference type="InterPro" id="IPR051783">
    <property type="entry name" value="NAD(P)-dependent_oxidoreduct"/>
</dbReference>
<keyword evidence="1" id="KW-0472">Membrane</keyword>
<organism evidence="3">
    <name type="scientific">hydrocarbon metagenome</name>
    <dbReference type="NCBI Taxonomy" id="938273"/>
    <lineage>
        <taxon>unclassified sequences</taxon>
        <taxon>metagenomes</taxon>
        <taxon>ecological metagenomes</taxon>
    </lineage>
</organism>
<dbReference type="GO" id="GO:0004029">
    <property type="term" value="F:aldehyde dehydrogenase (NAD+) activity"/>
    <property type="evidence" value="ECO:0007669"/>
    <property type="project" value="TreeGrafter"/>
</dbReference>
<dbReference type="InterPro" id="IPR001509">
    <property type="entry name" value="Epimerase_deHydtase"/>
</dbReference>
<dbReference type="Gene3D" id="3.40.50.720">
    <property type="entry name" value="NAD(P)-binding Rossmann-like Domain"/>
    <property type="match status" value="1"/>
</dbReference>